<evidence type="ECO:0000313" key="2">
    <source>
        <dbReference type="Proteomes" id="UP000481033"/>
    </source>
</evidence>
<accession>A0A6M0RNP9</accession>
<protein>
    <submittedName>
        <fullName evidence="1">Uncharacterized protein</fullName>
    </submittedName>
</protein>
<dbReference type="EMBL" id="QXHD01000004">
    <property type="protein sequence ID" value="NEZ57510.1"/>
    <property type="molecule type" value="Genomic_DNA"/>
</dbReference>
<name>A0A6M0RNP9_9CYAN</name>
<sequence>MKTLTQKPAKGLEFRTTNPSQTGIYANNEVIGLIQTHPELGPDRWEYRSYSNWNNSFIGTYDECKALAEAEYLNPSPVLPSGTPLLVHAATMAEVRDAIAADKVTDRSCIVWLAGDDAPLYWSECLQESVRAAYKGWA</sequence>
<evidence type="ECO:0000313" key="1">
    <source>
        <dbReference type="EMBL" id="NEZ57510.1"/>
    </source>
</evidence>
<comment type="caution">
    <text evidence="1">The sequence shown here is derived from an EMBL/GenBank/DDBJ whole genome shotgun (WGS) entry which is preliminary data.</text>
</comment>
<organism evidence="1 2">
    <name type="scientific">Adonisia turfae CCMR0081</name>
    <dbReference type="NCBI Taxonomy" id="2292702"/>
    <lineage>
        <taxon>Bacteria</taxon>
        <taxon>Bacillati</taxon>
        <taxon>Cyanobacteriota</taxon>
        <taxon>Adonisia</taxon>
        <taxon>Adonisia turfae</taxon>
    </lineage>
</organism>
<proteinExistence type="predicted"/>
<dbReference type="Proteomes" id="UP000481033">
    <property type="component" value="Unassembled WGS sequence"/>
</dbReference>
<dbReference type="RefSeq" id="WP_163699594.1">
    <property type="nucleotide sequence ID" value="NZ_QXHD01000004.1"/>
</dbReference>
<reference evidence="1 2" key="1">
    <citation type="journal article" date="2020" name="Microb. Ecol.">
        <title>Ecogenomics of the Marine Benthic Filamentous Cyanobacterium Adonisia.</title>
        <authorList>
            <person name="Walter J.M."/>
            <person name="Coutinho F.H."/>
            <person name="Leomil L."/>
            <person name="Hargreaves P.I."/>
            <person name="Campeao M.E."/>
            <person name="Vieira V.V."/>
            <person name="Silva B.S."/>
            <person name="Fistarol G.O."/>
            <person name="Salomon P.S."/>
            <person name="Sawabe T."/>
            <person name="Mino S."/>
            <person name="Hosokawa M."/>
            <person name="Miyashita H."/>
            <person name="Maruyama F."/>
            <person name="van Verk M.C."/>
            <person name="Dutilh B.E."/>
            <person name="Thompson C.C."/>
            <person name="Thompson F.L."/>
        </authorList>
    </citation>
    <scope>NUCLEOTIDE SEQUENCE [LARGE SCALE GENOMIC DNA]</scope>
    <source>
        <strain evidence="1 2">CCMR0081</strain>
    </source>
</reference>
<gene>
    <name evidence="1" type="ORF">DXZ20_17900</name>
</gene>
<dbReference type="AlphaFoldDB" id="A0A6M0RNP9"/>
<keyword evidence="2" id="KW-1185">Reference proteome</keyword>